<sequence>GTMSSSRSAKPDYQELMEQQLDDLRFHESRAELHRSVLWKFLGDSLAETVLSPDTLPELHSLVRLAVEQGFDTLDVAHLSRRLLANQIELERTELDSIKLQRSLDSVGECLQQVAEMQAQVDSLLEQKLAKSSKQASKAASAQRQIEKDSLEAKKFQAAAETLEANLQSLGFADNLTHESLVEAHLSNQHLAAEKQSLLAGMARFNGLSPDLTEARAEVKELEREVARLQAEIHEQGRFLL</sequence>
<evidence type="ECO:0000256" key="1">
    <source>
        <dbReference type="SAM" id="Coils"/>
    </source>
</evidence>
<feature type="coiled-coil region" evidence="1">
    <location>
        <begin position="212"/>
        <end position="239"/>
    </location>
</feature>
<dbReference type="Proteomes" id="UP000215902">
    <property type="component" value="Unassembled WGS sequence"/>
</dbReference>
<protein>
    <submittedName>
        <fullName evidence="2">Uncharacterized protein</fullName>
    </submittedName>
</protein>
<evidence type="ECO:0000313" key="2">
    <source>
        <dbReference type="EMBL" id="PAA63332.1"/>
    </source>
</evidence>
<gene>
    <name evidence="2" type="ORF">BOX15_Mlig029849g4</name>
</gene>
<keyword evidence="3" id="KW-1185">Reference proteome</keyword>
<feature type="non-terminal residue" evidence="2">
    <location>
        <position position="1"/>
    </location>
</feature>
<dbReference type="AlphaFoldDB" id="A0A267ERE0"/>
<proteinExistence type="predicted"/>
<dbReference type="EMBL" id="NIVC01001855">
    <property type="protein sequence ID" value="PAA63332.1"/>
    <property type="molecule type" value="Genomic_DNA"/>
</dbReference>
<organism evidence="2 3">
    <name type="scientific">Macrostomum lignano</name>
    <dbReference type="NCBI Taxonomy" id="282301"/>
    <lineage>
        <taxon>Eukaryota</taxon>
        <taxon>Metazoa</taxon>
        <taxon>Spiralia</taxon>
        <taxon>Lophotrochozoa</taxon>
        <taxon>Platyhelminthes</taxon>
        <taxon>Rhabditophora</taxon>
        <taxon>Macrostomorpha</taxon>
        <taxon>Macrostomida</taxon>
        <taxon>Macrostomidae</taxon>
        <taxon>Macrostomum</taxon>
    </lineage>
</organism>
<reference evidence="2 3" key="1">
    <citation type="submission" date="2017-06" db="EMBL/GenBank/DDBJ databases">
        <title>A platform for efficient transgenesis in Macrostomum lignano, a flatworm model organism for stem cell research.</title>
        <authorList>
            <person name="Berezikov E."/>
        </authorList>
    </citation>
    <scope>NUCLEOTIDE SEQUENCE [LARGE SCALE GENOMIC DNA]</scope>
    <source>
        <strain evidence="2">DV1</strain>
        <tissue evidence="2">Whole organism</tissue>
    </source>
</reference>
<accession>A0A267ERE0</accession>
<feature type="coiled-coil region" evidence="1">
    <location>
        <begin position="107"/>
        <end position="166"/>
    </location>
</feature>
<keyword evidence="1" id="KW-0175">Coiled coil</keyword>
<name>A0A267ERE0_9PLAT</name>
<comment type="caution">
    <text evidence="2">The sequence shown here is derived from an EMBL/GenBank/DDBJ whole genome shotgun (WGS) entry which is preliminary data.</text>
</comment>
<evidence type="ECO:0000313" key="3">
    <source>
        <dbReference type="Proteomes" id="UP000215902"/>
    </source>
</evidence>